<proteinExistence type="inferred from homology"/>
<dbReference type="SUPFAM" id="SSF53850">
    <property type="entry name" value="Periplasmic binding protein-like II"/>
    <property type="match status" value="1"/>
</dbReference>
<evidence type="ECO:0000259" key="2">
    <source>
        <dbReference type="Pfam" id="PF03466"/>
    </source>
</evidence>
<protein>
    <submittedName>
        <fullName evidence="3">LysR family transcriptional regulator</fullName>
    </submittedName>
</protein>
<dbReference type="Pfam" id="PF03466">
    <property type="entry name" value="LysR_substrate"/>
    <property type="match status" value="1"/>
</dbReference>
<evidence type="ECO:0000313" key="3">
    <source>
        <dbReference type="EMBL" id="RMM69729.1"/>
    </source>
</evidence>
<name>A0A3M3G850_PSESG</name>
<gene>
    <name evidence="3" type="ORF">ALQ73_02656</name>
</gene>
<dbReference type="InterPro" id="IPR058163">
    <property type="entry name" value="LysR-type_TF_proteobact-type"/>
</dbReference>
<dbReference type="PANTHER" id="PTHR30537">
    <property type="entry name" value="HTH-TYPE TRANSCRIPTIONAL REGULATOR"/>
    <property type="match status" value="1"/>
</dbReference>
<evidence type="ECO:0000313" key="4">
    <source>
        <dbReference type="Proteomes" id="UP000276829"/>
    </source>
</evidence>
<feature type="domain" description="LysR substrate-binding" evidence="2">
    <location>
        <begin position="1"/>
        <end position="75"/>
    </location>
</feature>
<dbReference type="AlphaFoldDB" id="A0A3M3G850"/>
<comment type="similarity">
    <text evidence="1">Belongs to the LysR transcriptional regulatory family.</text>
</comment>
<dbReference type="Proteomes" id="UP000276829">
    <property type="component" value="Unassembled WGS sequence"/>
</dbReference>
<comment type="caution">
    <text evidence="3">The sequence shown here is derived from an EMBL/GenBank/DDBJ whole genome shotgun (WGS) entry which is preliminary data.</text>
</comment>
<reference evidence="3 4" key="1">
    <citation type="submission" date="2018-08" db="EMBL/GenBank/DDBJ databases">
        <title>Recombination of ecologically and evolutionarily significant loci maintains genetic cohesion in the Pseudomonas syringae species complex.</title>
        <authorList>
            <person name="Dillon M."/>
            <person name="Thakur S."/>
            <person name="Almeida R.N.D."/>
            <person name="Weir B.S."/>
            <person name="Guttman D.S."/>
        </authorList>
    </citation>
    <scope>NUCLEOTIDE SEQUENCE [LARGE SCALE GENOMIC DNA]</scope>
    <source>
        <strain evidence="3 4">ICMP 4324</strain>
    </source>
</reference>
<organism evidence="3 4">
    <name type="scientific">Pseudomonas savastanoi pv. glycinea</name>
    <name type="common">Pseudomonas syringae pv. glycinea</name>
    <dbReference type="NCBI Taxonomy" id="318"/>
    <lineage>
        <taxon>Bacteria</taxon>
        <taxon>Pseudomonadati</taxon>
        <taxon>Pseudomonadota</taxon>
        <taxon>Gammaproteobacteria</taxon>
        <taxon>Pseudomonadales</taxon>
        <taxon>Pseudomonadaceae</taxon>
        <taxon>Pseudomonas</taxon>
    </lineage>
</organism>
<accession>A0A3M3G850</accession>
<evidence type="ECO:0000256" key="1">
    <source>
        <dbReference type="ARBA" id="ARBA00009437"/>
    </source>
</evidence>
<dbReference type="EMBL" id="RBON01000129">
    <property type="protein sequence ID" value="RMM69729.1"/>
    <property type="molecule type" value="Genomic_DNA"/>
</dbReference>
<dbReference type="Gene3D" id="3.40.190.290">
    <property type="match status" value="1"/>
</dbReference>
<dbReference type="PANTHER" id="PTHR30537:SF5">
    <property type="entry name" value="HTH-TYPE TRANSCRIPTIONAL ACTIVATOR TTDR-RELATED"/>
    <property type="match status" value="1"/>
</dbReference>
<sequence length="76" mass="8496">MQVNDAQGVCIMVLSGQGIALLPEIIVSAHLTEGRLIELLPDYQIPSRPMSLVYRKNSLMPFKLKAFIGFLMDEFS</sequence>
<dbReference type="InterPro" id="IPR005119">
    <property type="entry name" value="LysR_subst-bd"/>
</dbReference>